<keyword evidence="2" id="KW-1185">Reference proteome</keyword>
<accession>A0AAV4CJ11</accession>
<comment type="caution">
    <text evidence="1">The sequence shown here is derived from an EMBL/GenBank/DDBJ whole genome shotgun (WGS) entry which is preliminary data.</text>
</comment>
<proteinExistence type="predicted"/>
<organism evidence="1 2">
    <name type="scientific">Plakobranchus ocellatus</name>
    <dbReference type="NCBI Taxonomy" id="259542"/>
    <lineage>
        <taxon>Eukaryota</taxon>
        <taxon>Metazoa</taxon>
        <taxon>Spiralia</taxon>
        <taxon>Lophotrochozoa</taxon>
        <taxon>Mollusca</taxon>
        <taxon>Gastropoda</taxon>
        <taxon>Heterobranchia</taxon>
        <taxon>Euthyneura</taxon>
        <taxon>Panpulmonata</taxon>
        <taxon>Sacoglossa</taxon>
        <taxon>Placobranchoidea</taxon>
        <taxon>Plakobranchidae</taxon>
        <taxon>Plakobranchus</taxon>
    </lineage>
</organism>
<gene>
    <name evidence="1" type="ORF">PoB_005811300</name>
</gene>
<evidence type="ECO:0000313" key="2">
    <source>
        <dbReference type="Proteomes" id="UP000735302"/>
    </source>
</evidence>
<dbReference type="EMBL" id="BLXT01006411">
    <property type="protein sequence ID" value="GFO31608.1"/>
    <property type="molecule type" value="Genomic_DNA"/>
</dbReference>
<dbReference type="Proteomes" id="UP000735302">
    <property type="component" value="Unassembled WGS sequence"/>
</dbReference>
<sequence length="125" mass="14150">MIGVGALLSGRLGHGRNPRQCFSGLDELQFLNNQNGFQISIFLWFVQLLMQFAVCMDYGTQESSDALLEARLLRGKFYVSLEDEECPTFLLATKQRGRLLLATTFHFSLLDQGSISIVERVRKNC</sequence>
<protein>
    <submittedName>
        <fullName evidence="1">Uncharacterized protein</fullName>
    </submittedName>
</protein>
<name>A0AAV4CJ11_9GAST</name>
<reference evidence="1 2" key="1">
    <citation type="journal article" date="2021" name="Elife">
        <title>Chloroplast acquisition without the gene transfer in kleptoplastic sea slugs, Plakobranchus ocellatus.</title>
        <authorList>
            <person name="Maeda T."/>
            <person name="Takahashi S."/>
            <person name="Yoshida T."/>
            <person name="Shimamura S."/>
            <person name="Takaki Y."/>
            <person name="Nagai Y."/>
            <person name="Toyoda A."/>
            <person name="Suzuki Y."/>
            <person name="Arimoto A."/>
            <person name="Ishii H."/>
            <person name="Satoh N."/>
            <person name="Nishiyama T."/>
            <person name="Hasebe M."/>
            <person name="Maruyama T."/>
            <person name="Minagawa J."/>
            <person name="Obokata J."/>
            <person name="Shigenobu S."/>
        </authorList>
    </citation>
    <scope>NUCLEOTIDE SEQUENCE [LARGE SCALE GENOMIC DNA]</scope>
</reference>
<evidence type="ECO:0000313" key="1">
    <source>
        <dbReference type="EMBL" id="GFO31608.1"/>
    </source>
</evidence>
<dbReference type="AlphaFoldDB" id="A0AAV4CJ11"/>